<evidence type="ECO:0000256" key="1">
    <source>
        <dbReference type="SAM" id="MobiDB-lite"/>
    </source>
</evidence>
<name>A0ABM7M792_9ACTN</name>
<protein>
    <recommendedName>
        <fullName evidence="4">Nucleoside 2-deoxyribosyltransferase</fullName>
    </recommendedName>
</protein>
<organism evidence="2 3">
    <name type="scientific">Actinoplanes ianthinogenes</name>
    <dbReference type="NCBI Taxonomy" id="122358"/>
    <lineage>
        <taxon>Bacteria</taxon>
        <taxon>Bacillati</taxon>
        <taxon>Actinomycetota</taxon>
        <taxon>Actinomycetes</taxon>
        <taxon>Micromonosporales</taxon>
        <taxon>Micromonosporaceae</taxon>
        <taxon>Actinoplanes</taxon>
    </lineage>
</organism>
<evidence type="ECO:0000313" key="2">
    <source>
        <dbReference type="EMBL" id="BCJ47493.1"/>
    </source>
</evidence>
<reference evidence="2 3" key="1">
    <citation type="submission" date="2020-08" db="EMBL/GenBank/DDBJ databases">
        <title>Whole genome shotgun sequence of Actinoplanes ianthinogenes NBRC 13996.</title>
        <authorList>
            <person name="Komaki H."/>
            <person name="Tamura T."/>
        </authorList>
    </citation>
    <scope>NUCLEOTIDE SEQUENCE [LARGE SCALE GENOMIC DNA]</scope>
    <source>
        <strain evidence="2 3">NBRC 13996</strain>
    </source>
</reference>
<proteinExistence type="predicted"/>
<evidence type="ECO:0000313" key="3">
    <source>
        <dbReference type="Proteomes" id="UP000676967"/>
    </source>
</evidence>
<dbReference type="Proteomes" id="UP000676967">
    <property type="component" value="Chromosome"/>
</dbReference>
<sequence>MAAKVITLCGSTRFEAEFAQVNQRLTMEGCVVISLGMFRLPDLPGYDWAVDSADLKGRLGSVHFQKIRMADEVFIVDPGGYLGESTRREIAYAESLGKPVRYLSRERWDECHGGGKAAPVGRPSAGAWGQEPV</sequence>
<gene>
    <name evidence="2" type="ORF">Aiant_81500</name>
</gene>
<dbReference type="EMBL" id="AP023356">
    <property type="protein sequence ID" value="BCJ47493.1"/>
    <property type="molecule type" value="Genomic_DNA"/>
</dbReference>
<keyword evidence="3" id="KW-1185">Reference proteome</keyword>
<evidence type="ECO:0008006" key="4">
    <source>
        <dbReference type="Google" id="ProtNLM"/>
    </source>
</evidence>
<dbReference type="RefSeq" id="WP_189329901.1">
    <property type="nucleotide sequence ID" value="NZ_AP023356.1"/>
</dbReference>
<accession>A0ABM7M792</accession>
<feature type="region of interest" description="Disordered" evidence="1">
    <location>
        <begin position="112"/>
        <end position="133"/>
    </location>
</feature>